<feature type="chain" id="PRO_5011115251" evidence="2">
    <location>
        <begin position="28"/>
        <end position="1049"/>
    </location>
</feature>
<dbReference type="OrthoDB" id="369729at2"/>
<dbReference type="Gene3D" id="2.60.120.1440">
    <property type="match status" value="1"/>
</dbReference>
<gene>
    <name evidence="4" type="ORF">AWB65_01669</name>
</gene>
<dbReference type="RefSeq" id="WP_087666699.1">
    <property type="nucleotide sequence ID" value="NZ_FCNW02000005.1"/>
</dbReference>
<dbReference type="Pfam" id="PF04773">
    <property type="entry name" value="FecR"/>
    <property type="match status" value="1"/>
</dbReference>
<dbReference type="STRING" id="326474.AWB65_01669"/>
<protein>
    <submittedName>
        <fullName evidence="4">FecR protein</fullName>
    </submittedName>
</protein>
<reference evidence="4" key="1">
    <citation type="submission" date="2016-01" db="EMBL/GenBank/DDBJ databases">
        <authorList>
            <person name="Peeters C."/>
        </authorList>
    </citation>
    <scope>NUCLEOTIDE SEQUENCE [LARGE SCALE GENOMIC DNA]</scope>
    <source>
        <strain evidence="4">LMG 22934</strain>
    </source>
</reference>
<name>A0A158G800_9BURK</name>
<sequence>MTRLMARINAMPAMMVGLMMAAPLAQASVEGVTLSFSPGNGLKPRVEVKRGVVAAGQRYATGASEIREVLFPDGTSVTLAPNTELEIDAFDYPDTGSGQLALRLGKGLVRIAGGRFSEAKPIVVRTTAGEVRLDAASAVVEVTAEGRTRASLLVGRDVEMVSGGQTQRIERPGFELVSLTGQAPPAGPSREAEGVAAADAFDLGTAQLSGLTKDEEDQLGRAGLSQIAAAGAATLALATEDKPSGSLSIETPPPAPPAPPAPPTGGFVEIGSTAGGKGSEGFGPGKFLVAGYRPDDQPSESNGDLRSLAQSRGNATVNGGTFDEPVRGRVPTTNRLFISSEPYTQSIGMPTLVSDKFDGALLALTPPDAQLQYIFRQENNPGPGDQGFPGIQLDGINQRLGFGTDHVLSGFNFDTSPPFLFNKGIIPWPQPGVLGVSYDVAETVATVLNPTRPGSGSIFGTASHWEILQAGFKMDTRKTAPSAPDDPLGKVEAETMIRAADNFLLVEVRPGRLNSANAPELDPARGERFLFATGNVDAGRLIPSTEQNPGEVNYAFKPTFAVDRFFLSAGLENFDQKKDPGRTVASNIRAFLRQPTAVGQTLSDTGFYVVNAGPGSPQARNSVLHADFGQQGDRGNQQSTISVTVGDVKYELRHCDSCAAAAVPGQSVMANSVIASISGRTIGSSRGNVRPGQFGTVAISSPLMSTAFGGGNPAMPNRDGYAGYFILENYTPPTDQDVTNHLNGGSEHALGSNTTDDVQYAVLRLATATGQVPVNTRSGAILTGWAGGLAEKENGPGAALTINPIGSGTSPNNFVIQTDASDNRLQVDLLLSGHAPMTLGGPNNPSAMIDDNRFAAANGSVAMVNANLLRDGAGNLPASLNLPNGHPIPNYQYLQWGFLLGDTAGTAGVDLEHLHMGTWIAGRAADQLPTTGSATYSGHAIGNVASGGALYTAVGSYDNTWNFAQRNGTVNMNFDGAQYNGTTQLTSGANFQGTMSAASRAAGVIGNFVQAPGGTPAGVPPPAVAGRFVIQETAGNPYRASGTFGAERR</sequence>
<feature type="signal peptide" evidence="2">
    <location>
        <begin position="1"/>
        <end position="27"/>
    </location>
</feature>
<evidence type="ECO:0000256" key="1">
    <source>
        <dbReference type="SAM" id="MobiDB-lite"/>
    </source>
</evidence>
<feature type="region of interest" description="Disordered" evidence="1">
    <location>
        <begin position="239"/>
        <end position="306"/>
    </location>
</feature>
<dbReference type="Gene3D" id="2.40.160.90">
    <property type="match status" value="1"/>
</dbReference>
<evidence type="ECO:0000259" key="3">
    <source>
        <dbReference type="Pfam" id="PF04773"/>
    </source>
</evidence>
<dbReference type="AlphaFoldDB" id="A0A158G800"/>
<dbReference type="Proteomes" id="UP000054977">
    <property type="component" value="Unassembled WGS sequence"/>
</dbReference>
<feature type="compositionally biased region" description="Pro residues" evidence="1">
    <location>
        <begin position="251"/>
        <end position="263"/>
    </location>
</feature>
<feature type="compositionally biased region" description="Gly residues" evidence="1">
    <location>
        <begin position="273"/>
        <end position="284"/>
    </location>
</feature>
<organism evidence="4 5">
    <name type="scientific">Caballeronia humi</name>
    <dbReference type="NCBI Taxonomy" id="326474"/>
    <lineage>
        <taxon>Bacteria</taxon>
        <taxon>Pseudomonadati</taxon>
        <taxon>Pseudomonadota</taxon>
        <taxon>Betaproteobacteria</taxon>
        <taxon>Burkholderiales</taxon>
        <taxon>Burkholderiaceae</taxon>
        <taxon>Caballeronia</taxon>
    </lineage>
</organism>
<keyword evidence="5" id="KW-1185">Reference proteome</keyword>
<dbReference type="EMBL" id="FCNW02000005">
    <property type="protein sequence ID" value="SAL28244.1"/>
    <property type="molecule type" value="Genomic_DNA"/>
</dbReference>
<keyword evidence="2" id="KW-0732">Signal</keyword>
<evidence type="ECO:0000313" key="4">
    <source>
        <dbReference type="EMBL" id="SAL28244.1"/>
    </source>
</evidence>
<proteinExistence type="predicted"/>
<feature type="domain" description="FecR protein" evidence="3">
    <location>
        <begin position="58"/>
        <end position="155"/>
    </location>
</feature>
<comment type="caution">
    <text evidence="4">The sequence shown here is derived from an EMBL/GenBank/DDBJ whole genome shotgun (WGS) entry which is preliminary data.</text>
</comment>
<accession>A0A158G800</accession>
<evidence type="ECO:0000313" key="5">
    <source>
        <dbReference type="Proteomes" id="UP000054977"/>
    </source>
</evidence>
<evidence type="ECO:0000256" key="2">
    <source>
        <dbReference type="SAM" id="SignalP"/>
    </source>
</evidence>
<dbReference type="InterPro" id="IPR006860">
    <property type="entry name" value="FecR"/>
</dbReference>